<feature type="region of interest" description="Disordered" evidence="1">
    <location>
        <begin position="882"/>
        <end position="907"/>
    </location>
</feature>
<dbReference type="SUPFAM" id="SSF81383">
    <property type="entry name" value="F-box domain"/>
    <property type="match status" value="1"/>
</dbReference>
<feature type="compositionally biased region" description="Polar residues" evidence="1">
    <location>
        <begin position="891"/>
        <end position="907"/>
    </location>
</feature>
<evidence type="ECO:0000313" key="5">
    <source>
        <dbReference type="Proteomes" id="UP001285354"/>
    </source>
</evidence>
<dbReference type="Pfam" id="PF25422">
    <property type="entry name" value="DUF7892"/>
    <property type="match status" value="1"/>
</dbReference>
<feature type="compositionally biased region" description="Basic and acidic residues" evidence="1">
    <location>
        <begin position="1379"/>
        <end position="1398"/>
    </location>
</feature>
<protein>
    <recommendedName>
        <fullName evidence="6">F-box domain-containing protein</fullName>
    </recommendedName>
</protein>
<evidence type="ECO:0000256" key="1">
    <source>
        <dbReference type="SAM" id="MobiDB-lite"/>
    </source>
</evidence>
<accession>A0AAD9SVI4</accession>
<feature type="domain" description="F-box" evidence="2">
    <location>
        <begin position="149"/>
        <end position="180"/>
    </location>
</feature>
<proteinExistence type="predicted"/>
<feature type="region of interest" description="Disordered" evidence="1">
    <location>
        <begin position="1276"/>
        <end position="1309"/>
    </location>
</feature>
<organism evidence="4 5">
    <name type="scientific">Diplocarpon rosae</name>
    <dbReference type="NCBI Taxonomy" id="946125"/>
    <lineage>
        <taxon>Eukaryota</taxon>
        <taxon>Fungi</taxon>
        <taxon>Dikarya</taxon>
        <taxon>Ascomycota</taxon>
        <taxon>Pezizomycotina</taxon>
        <taxon>Leotiomycetes</taxon>
        <taxon>Helotiales</taxon>
        <taxon>Drepanopezizaceae</taxon>
        <taxon>Diplocarpon</taxon>
    </lineage>
</organism>
<dbReference type="InterPro" id="IPR001810">
    <property type="entry name" value="F-box_dom"/>
</dbReference>
<sequence length="1684" mass="190532">MVSSASELSMDSSDTSPSADSTSADSLEQEFLNISEPEDPTDMATAIDSDDSDSDVSMSAETEDEEDVGQSTSIAMVNQNLQALNLPTPLETPSKNSEASKKRKFSDSREMPNGLAGNDIIKDFRKRLKPDDASQKYRHSDGHLLLDKSNLPAEIWHHIFTFCAPKTLGRLLQVSKCFRAYLEPSSSGRSISPLSISAARLLSPDNIWRISRQGINLHGLPAPLSGKSELDMWKMFCGSTCQFCHRRTDPSVTIDQWHPGPGEDGVAPIWSFGIRACGSCLQKKSTKEIDLLLSSSIASPLMAALPFIFLTNELHVVSSDTLRSAQRPPSVQITKYFFNLQVEDIKKEFEEVKTMGSATAEEWLKGLDRRGQDRRNDAARWERWDKNGGIERIRSLHKVQQPKSVLPQVPLATTLPKNTSLPPHPGHNAQFSTHLLSQKSFATNPPPRYESPAQVGFASFPPRPQAQAKHERTKEEVAEMRAARKADIERRCLLLEPPITPEVLAHMPSFQAAIQIIQPLVENSWEVLKMRLIAQREDAEQRENERLAQTRVAQERIVELRFHDLRSKPDSKDLVEKEWDDMQIPLRSRISGYADEIIRDGWNGGEKVSYDTSPLFAAEVLIYVRKRFYADVAKDEAAVRAIGREPEQEPSNGPTTRKLFLENMKWVFDTKIKPHTEQYRKELFICNACEYANKYYGFEGVIQHYAAKHTSTLSVGSVVVHWKSEWPEISPFHPNPNSIAAKPDYSAGPSASAPYMSTGSSLPQNFGYGGYPTSAPTPIPVPNLHGYQESPGPYYGHPQPGDQYSSHQNGPFPPPPQQYQNQSQTYQPPQYSVASQEALVPGYNDTQEYSQTGYGAQYHPSQQAQQDMYVTSHSAGTLLSATPDILGQQGPYASSSGQRGSCSQPPSYGTNNIAQVARKSEQYMAQLQYLARNARDIWNSIGSIKEVPGSLKVYTIIYHLLNRYRETYQEAPPLSMMVDGLSSNKDMRPVRNVNGLLCKACTLGMAGSVAAPQKKHFSFPQLVNHFHSIHEVGASQRNYGHVPDWTKDMVCLPDLSKLKAVVNAPGMDDQKLELFTEAVPEITAVPGPLASDLHCDTRIQYAQYDPQNDYQHLAPSQGNHDKYYSGTDDRISASRNVNFDNGEYDPKRPGDLLVEPRPPRPAQGQHQKIRERKLPNNSQTIYDRQRYEDEQQEAIYQEHHSRSIFEPRPSALLRVDPAADYGRVVTREEPSVNLERRVRYYDSPDVEYRVHRDAQVLTYEEPELVYPGREYRTAKSRSYYTNRRDQTPPTIHDNCPGDSQLQSRDDDSAQQNQIYDVVAQISQQAQRARKQPPTMDEVFNDGSEDGEVRMEGSSNALPQKIPSEKASNAAERFLGNFRSGEESGGKAKDVSTGRREDECRSLWEDDRGDNARLYRAPIEPQRRARDELGDYRGRANSRCPGNTTEDLGRYTVHERTTAPRPVLASTYEERYTSAVTQETRRDRSPEIVDRRYKLNNAVYRDERQGSQGIHRTPSRYARYESVRLENDRALSRSPLYVKLGTLSGQYRETSSGPHPAHALRPEPTFRSRTPPQQVAGDVPHENPPRQEYYRVYADEPRAREPQYTEAYEFVRVSDPQGDYMIRRPVRREPEPVYDTYENDIYRQPVYGSLAPPATSRTQPMFYEEEYDPHHPAPPLPPTRQIRYQ</sequence>
<evidence type="ECO:0000259" key="3">
    <source>
        <dbReference type="Pfam" id="PF25422"/>
    </source>
</evidence>
<feature type="compositionally biased region" description="Polar residues" evidence="1">
    <location>
        <begin position="86"/>
        <end position="97"/>
    </location>
</feature>
<keyword evidence="5" id="KW-1185">Reference proteome</keyword>
<feature type="region of interest" description="Disordered" evidence="1">
    <location>
        <begin position="1646"/>
        <end position="1684"/>
    </location>
</feature>
<comment type="caution">
    <text evidence="4">The sequence shown here is derived from an EMBL/GenBank/DDBJ whole genome shotgun (WGS) entry which is preliminary data.</text>
</comment>
<feature type="region of interest" description="Disordered" evidence="1">
    <location>
        <begin position="1377"/>
        <end position="1398"/>
    </location>
</feature>
<evidence type="ECO:0000313" key="4">
    <source>
        <dbReference type="EMBL" id="KAK2624237.1"/>
    </source>
</evidence>
<feature type="region of interest" description="Disordered" evidence="1">
    <location>
        <begin position="1113"/>
        <end position="1181"/>
    </location>
</feature>
<reference evidence="4" key="1">
    <citation type="submission" date="2023-06" db="EMBL/GenBank/DDBJ databases">
        <title>Draft genome of Marssonina rosae.</title>
        <authorList>
            <person name="Cheng Q."/>
        </authorList>
    </citation>
    <scope>NUCLEOTIDE SEQUENCE</scope>
    <source>
        <strain evidence="4">R4</strain>
    </source>
</reference>
<feature type="region of interest" description="Disordered" evidence="1">
    <location>
        <begin position="442"/>
        <end position="474"/>
    </location>
</feature>
<feature type="domain" description="DUF7892" evidence="3">
    <location>
        <begin position="921"/>
        <end position="1078"/>
    </location>
</feature>
<dbReference type="EMBL" id="JAUBYV010000010">
    <property type="protein sequence ID" value="KAK2624237.1"/>
    <property type="molecule type" value="Genomic_DNA"/>
</dbReference>
<evidence type="ECO:0008006" key="6">
    <source>
        <dbReference type="Google" id="ProtNLM"/>
    </source>
</evidence>
<evidence type="ECO:0000259" key="2">
    <source>
        <dbReference type="Pfam" id="PF00646"/>
    </source>
</evidence>
<feature type="compositionally biased region" description="Low complexity" evidence="1">
    <location>
        <begin position="1"/>
        <end position="26"/>
    </location>
</feature>
<feature type="compositionally biased region" description="Low complexity" evidence="1">
    <location>
        <begin position="818"/>
        <end position="831"/>
    </location>
</feature>
<feature type="region of interest" description="Disordered" evidence="1">
    <location>
        <begin position="773"/>
        <end position="834"/>
    </location>
</feature>
<feature type="region of interest" description="Disordered" evidence="1">
    <location>
        <begin position="86"/>
        <end position="117"/>
    </location>
</feature>
<dbReference type="Pfam" id="PF00646">
    <property type="entry name" value="F-box"/>
    <property type="match status" value="1"/>
</dbReference>
<dbReference type="InterPro" id="IPR057214">
    <property type="entry name" value="DUF7892"/>
</dbReference>
<feature type="region of interest" description="Disordered" evidence="1">
    <location>
        <begin position="1546"/>
        <end position="1584"/>
    </location>
</feature>
<name>A0AAD9SVI4_9HELO</name>
<dbReference type="CDD" id="cd09917">
    <property type="entry name" value="F-box_SF"/>
    <property type="match status" value="1"/>
</dbReference>
<dbReference type="InterPro" id="IPR036047">
    <property type="entry name" value="F-box-like_dom_sf"/>
</dbReference>
<feature type="region of interest" description="Disordered" evidence="1">
    <location>
        <begin position="1"/>
        <end position="70"/>
    </location>
</feature>
<gene>
    <name evidence="4" type="ORF">QTJ16_006187</name>
</gene>
<dbReference type="Proteomes" id="UP001285354">
    <property type="component" value="Unassembled WGS sequence"/>
</dbReference>
<feature type="compositionally biased region" description="Basic and acidic residues" evidence="1">
    <location>
        <begin position="1119"/>
        <end position="1132"/>
    </location>
</feature>